<accession>A0A448YJ11</accession>
<dbReference type="OrthoDB" id="19014at2759"/>
<dbReference type="PANTHER" id="PTHR32379">
    <property type="entry name" value="GUANIDINOACETATE N-METHYLTRANSFERASE"/>
    <property type="match status" value="1"/>
</dbReference>
<evidence type="ECO:0000256" key="7">
    <source>
        <dbReference type="SAM" id="MobiDB-lite"/>
    </source>
</evidence>
<dbReference type="Gene3D" id="3.40.50.150">
    <property type="entry name" value="Vaccinia Virus protein VP39"/>
    <property type="match status" value="1"/>
</dbReference>
<dbReference type="InterPro" id="IPR026480">
    <property type="entry name" value="RMT2_dom"/>
</dbReference>
<protein>
    <recommendedName>
        <fullName evidence="6">Arginine N-methyltransferase 2</fullName>
        <ecNumber evidence="6">2.1.1.-</ecNumber>
    </recommendedName>
</protein>
<dbReference type="PANTHER" id="PTHR32379:SF1">
    <property type="entry name" value="GUANIDINOACETATE N-METHYLTRANSFERASE"/>
    <property type="match status" value="1"/>
</dbReference>
<evidence type="ECO:0000256" key="6">
    <source>
        <dbReference type="PIRNR" id="PIRNR038148"/>
    </source>
</evidence>
<evidence type="ECO:0000313" key="10">
    <source>
        <dbReference type="Proteomes" id="UP000290900"/>
    </source>
</evidence>
<feature type="region of interest" description="Disordered" evidence="7">
    <location>
        <begin position="168"/>
        <end position="189"/>
    </location>
</feature>
<keyword evidence="3 6" id="KW-0808">Transferase</keyword>
<feature type="compositionally biased region" description="Basic and acidic residues" evidence="7">
    <location>
        <begin position="169"/>
        <end position="185"/>
    </location>
</feature>
<gene>
    <name evidence="9" type="ORF">BRENAR_LOCUS1558</name>
</gene>
<keyword evidence="2 6" id="KW-0489">Methyltransferase</keyword>
<sequence>MSELHELCYLKDRPITEAKYVCKLKEYLKKGIPSTYTIEDAYTQEHALEGPESKSTTTPLHLICESIPEDATEAEKEAILSMIDELFLNGAGWCLTNGNDETPGCVLLRRGLHGSSYWNRMVDAGVRAELLFRKLEDPNVEFLEYPEREEEEEEEIPDLVETVEEMEEASNKKAKQDEPTVRDVGIDDPSSSTSTYLKTKLKYQEGSLVTDKRGDGVMMQWEEKLMQAGCDSLFRGIDNPDEATILNLGFGMGIIDSMIEEKHPTKHYICEAHPDVLKKMQQDGWMDKDNVVVLKGKWQDTIPPLLSKGVFFDGIYYDTYSEHYEDMLQLFDLVVGLLKPDGTFSFFNGLGADRLVCYEVYKKVVDIDLSNYGLSVKFSEIEPPQGALHDEKATDSVWKGIKRAYWRCPIYYHPEVFFA</sequence>
<dbReference type="EMBL" id="CAACVR010000007">
    <property type="protein sequence ID" value="VEU20823.1"/>
    <property type="molecule type" value="Genomic_DNA"/>
</dbReference>
<keyword evidence="1 6" id="KW-0963">Cytoplasm</keyword>
<dbReference type="Proteomes" id="UP000290900">
    <property type="component" value="Unassembled WGS sequence"/>
</dbReference>
<dbReference type="STRING" id="13370.A0A448YJ11"/>
<dbReference type="AlphaFoldDB" id="A0A448YJ11"/>
<dbReference type="InterPro" id="IPR051038">
    <property type="entry name" value="RMT2/GAMT_Mtase"/>
</dbReference>
<evidence type="ECO:0000256" key="4">
    <source>
        <dbReference type="ARBA" id="ARBA00022691"/>
    </source>
</evidence>
<dbReference type="CDD" id="cd02440">
    <property type="entry name" value="AdoMet_MTases"/>
    <property type="match status" value="1"/>
</dbReference>
<comment type="function">
    <text evidence="6">S-adenosyl-L-methionine-dependent protein-arginine N-methyltransferase that methylates the delta-nitrogen atom of arginine residues to form N5-methylarginine (type IV) in target proteins. Monomethylates ribosomal protein L12.</text>
</comment>
<reference evidence="9 10" key="1">
    <citation type="submission" date="2018-12" db="EMBL/GenBank/DDBJ databases">
        <authorList>
            <person name="Tiukova I."/>
            <person name="Dainat J."/>
        </authorList>
    </citation>
    <scope>NUCLEOTIDE SEQUENCE [LARGE SCALE GENOMIC DNA]</scope>
</reference>
<evidence type="ECO:0000256" key="3">
    <source>
        <dbReference type="ARBA" id="ARBA00022679"/>
    </source>
</evidence>
<dbReference type="GO" id="GO:0005737">
    <property type="term" value="C:cytoplasm"/>
    <property type="evidence" value="ECO:0007669"/>
    <property type="project" value="UniProtKB-SubCell"/>
</dbReference>
<keyword evidence="5 6" id="KW-0539">Nucleus</keyword>
<proteinExistence type="inferred from homology"/>
<dbReference type="InterPro" id="IPR029063">
    <property type="entry name" value="SAM-dependent_MTases_sf"/>
</dbReference>
<comment type="similarity">
    <text evidence="6">Belongs to the class I-like SAM-binding methyltransferase superfamily. RMT2 methyltransferase family.</text>
</comment>
<name>A0A448YJ11_BRENA</name>
<dbReference type="GO" id="GO:0005634">
    <property type="term" value="C:nucleus"/>
    <property type="evidence" value="ECO:0007669"/>
    <property type="project" value="UniProtKB-SubCell"/>
</dbReference>
<comment type="subcellular location">
    <subcellularLocation>
        <location evidence="6">Cytoplasm</location>
    </subcellularLocation>
    <subcellularLocation>
        <location evidence="6">Nucleus</location>
    </subcellularLocation>
</comment>
<dbReference type="PROSITE" id="PS51559">
    <property type="entry name" value="SAM_RMT2"/>
    <property type="match status" value="1"/>
</dbReference>
<keyword evidence="4" id="KW-0949">S-adenosyl-L-methionine</keyword>
<dbReference type="InParanoid" id="A0A448YJ11"/>
<dbReference type="FunCoup" id="A0A448YJ11">
    <property type="interactions" value="410"/>
</dbReference>
<dbReference type="GO" id="GO:0032259">
    <property type="term" value="P:methylation"/>
    <property type="evidence" value="ECO:0007669"/>
    <property type="project" value="UniProtKB-KW"/>
</dbReference>
<dbReference type="EC" id="2.1.1.-" evidence="6"/>
<feature type="domain" description="RMT2" evidence="8">
    <location>
        <begin position="189"/>
        <end position="419"/>
    </location>
</feature>
<evidence type="ECO:0000256" key="2">
    <source>
        <dbReference type="ARBA" id="ARBA00022603"/>
    </source>
</evidence>
<dbReference type="PIRSF" id="PIRSF038148">
    <property type="entry name" value="Arginine_N-mtfrase-2"/>
    <property type="match status" value="1"/>
</dbReference>
<evidence type="ECO:0000313" key="9">
    <source>
        <dbReference type="EMBL" id="VEU20823.1"/>
    </source>
</evidence>
<comment type="subunit">
    <text evidence="6">Monomer.</text>
</comment>
<evidence type="ECO:0000259" key="8">
    <source>
        <dbReference type="PROSITE" id="PS51559"/>
    </source>
</evidence>
<keyword evidence="10" id="KW-1185">Reference proteome</keyword>
<evidence type="ECO:0000256" key="1">
    <source>
        <dbReference type="ARBA" id="ARBA00022490"/>
    </source>
</evidence>
<evidence type="ECO:0000256" key="5">
    <source>
        <dbReference type="ARBA" id="ARBA00023242"/>
    </source>
</evidence>
<dbReference type="FunFam" id="3.40.50.150:FF:000310">
    <property type="entry name" value="Arginine N-methyltransferase 2"/>
    <property type="match status" value="1"/>
</dbReference>
<dbReference type="GO" id="GO:0019702">
    <property type="term" value="F:protein arginine N5-methyltransferase activity"/>
    <property type="evidence" value="ECO:0007669"/>
    <property type="project" value="TreeGrafter"/>
</dbReference>
<dbReference type="SUPFAM" id="SSF53335">
    <property type="entry name" value="S-adenosyl-L-methionine-dependent methyltransferases"/>
    <property type="match status" value="1"/>
</dbReference>
<organism evidence="9 10">
    <name type="scientific">Brettanomyces naardenensis</name>
    <name type="common">Yeast</name>
    <dbReference type="NCBI Taxonomy" id="13370"/>
    <lineage>
        <taxon>Eukaryota</taxon>
        <taxon>Fungi</taxon>
        <taxon>Dikarya</taxon>
        <taxon>Ascomycota</taxon>
        <taxon>Saccharomycotina</taxon>
        <taxon>Pichiomycetes</taxon>
        <taxon>Pichiales</taxon>
        <taxon>Pichiaceae</taxon>
        <taxon>Brettanomyces</taxon>
    </lineage>
</organism>
<dbReference type="InterPro" id="IPR017408">
    <property type="entry name" value="Arginine_N-MeTrfase_2"/>
</dbReference>